<protein>
    <recommendedName>
        <fullName evidence="3">RNase H type-1 domain-containing protein</fullName>
    </recommendedName>
</protein>
<dbReference type="AlphaFoldDB" id="A0AAD8IP24"/>
<organism evidence="1 2">
    <name type="scientific">Heracleum sosnowskyi</name>
    <dbReference type="NCBI Taxonomy" id="360622"/>
    <lineage>
        <taxon>Eukaryota</taxon>
        <taxon>Viridiplantae</taxon>
        <taxon>Streptophyta</taxon>
        <taxon>Embryophyta</taxon>
        <taxon>Tracheophyta</taxon>
        <taxon>Spermatophyta</taxon>
        <taxon>Magnoliopsida</taxon>
        <taxon>eudicotyledons</taxon>
        <taxon>Gunneridae</taxon>
        <taxon>Pentapetalae</taxon>
        <taxon>asterids</taxon>
        <taxon>campanulids</taxon>
        <taxon>Apiales</taxon>
        <taxon>Apiaceae</taxon>
        <taxon>Apioideae</taxon>
        <taxon>apioid superclade</taxon>
        <taxon>Tordylieae</taxon>
        <taxon>Tordyliinae</taxon>
        <taxon>Heracleum</taxon>
    </lineage>
</organism>
<reference evidence="1" key="1">
    <citation type="submission" date="2023-02" db="EMBL/GenBank/DDBJ databases">
        <title>Genome of toxic invasive species Heracleum sosnowskyi carries increased number of genes despite the absence of recent whole-genome duplications.</title>
        <authorList>
            <person name="Schelkunov M."/>
            <person name="Shtratnikova V."/>
            <person name="Makarenko M."/>
            <person name="Klepikova A."/>
            <person name="Omelchenko D."/>
            <person name="Novikova G."/>
            <person name="Obukhova E."/>
            <person name="Bogdanov V."/>
            <person name="Penin A."/>
            <person name="Logacheva M."/>
        </authorList>
    </citation>
    <scope>NUCLEOTIDE SEQUENCE</scope>
    <source>
        <strain evidence="1">Hsosn_3</strain>
        <tissue evidence="1">Leaf</tissue>
    </source>
</reference>
<name>A0AAD8IP24_9APIA</name>
<reference evidence="1" key="2">
    <citation type="submission" date="2023-05" db="EMBL/GenBank/DDBJ databases">
        <authorList>
            <person name="Schelkunov M.I."/>
        </authorList>
    </citation>
    <scope>NUCLEOTIDE SEQUENCE</scope>
    <source>
        <strain evidence="1">Hsosn_3</strain>
        <tissue evidence="1">Leaf</tissue>
    </source>
</reference>
<sequence>MGSRSVMYDAVAFRRWFVGACGSIGLEVMSQPMDGAEHWERPKRFKHQSAALFETNPWGCIVRYASGRVLEACTDVRYQAGESSLELAEAVGLKEVLSWIKGKQWQNVIYGLNNNR</sequence>
<evidence type="ECO:0008006" key="3">
    <source>
        <dbReference type="Google" id="ProtNLM"/>
    </source>
</evidence>
<keyword evidence="2" id="KW-1185">Reference proteome</keyword>
<accession>A0AAD8IP24</accession>
<gene>
    <name evidence="1" type="ORF">POM88_016791</name>
</gene>
<dbReference type="EMBL" id="JAUIZM010000004">
    <property type="protein sequence ID" value="KAK1388613.1"/>
    <property type="molecule type" value="Genomic_DNA"/>
</dbReference>
<proteinExistence type="predicted"/>
<evidence type="ECO:0000313" key="1">
    <source>
        <dbReference type="EMBL" id="KAK1388613.1"/>
    </source>
</evidence>
<comment type="caution">
    <text evidence="1">The sequence shown here is derived from an EMBL/GenBank/DDBJ whole genome shotgun (WGS) entry which is preliminary data.</text>
</comment>
<evidence type="ECO:0000313" key="2">
    <source>
        <dbReference type="Proteomes" id="UP001237642"/>
    </source>
</evidence>
<dbReference type="Proteomes" id="UP001237642">
    <property type="component" value="Unassembled WGS sequence"/>
</dbReference>